<feature type="transmembrane region" description="Helical" evidence="9">
    <location>
        <begin position="708"/>
        <end position="731"/>
    </location>
</feature>
<keyword evidence="6 9" id="KW-1133">Transmembrane helix</keyword>
<evidence type="ECO:0000256" key="7">
    <source>
        <dbReference type="ARBA" id="ARBA00023065"/>
    </source>
</evidence>
<dbReference type="GO" id="GO:0007035">
    <property type="term" value="P:vacuolar acidification"/>
    <property type="evidence" value="ECO:0007669"/>
    <property type="project" value="TreeGrafter"/>
</dbReference>
<keyword evidence="3 9" id="KW-0813">Transport</keyword>
<dbReference type="GO" id="GO:0051117">
    <property type="term" value="F:ATPase binding"/>
    <property type="evidence" value="ECO:0007669"/>
    <property type="project" value="TreeGrafter"/>
</dbReference>
<feature type="transmembrane region" description="Helical" evidence="9">
    <location>
        <begin position="596"/>
        <end position="618"/>
    </location>
</feature>
<dbReference type="PANTHER" id="PTHR11629">
    <property type="entry name" value="VACUOLAR PROTON ATPASES"/>
    <property type="match status" value="1"/>
</dbReference>
<evidence type="ECO:0000256" key="6">
    <source>
        <dbReference type="ARBA" id="ARBA00022989"/>
    </source>
</evidence>
<gene>
    <name evidence="11" type="ORF">PPROV_001004600</name>
</gene>
<evidence type="ECO:0000256" key="5">
    <source>
        <dbReference type="ARBA" id="ARBA00022781"/>
    </source>
</evidence>
<feature type="transmembrane region" description="Helical" evidence="9">
    <location>
        <begin position="390"/>
        <end position="409"/>
    </location>
</feature>
<dbReference type="Pfam" id="PF01496">
    <property type="entry name" value="V_ATPase_I"/>
    <property type="match status" value="1"/>
</dbReference>
<feature type="transmembrane region" description="Helical" evidence="9">
    <location>
        <begin position="522"/>
        <end position="548"/>
    </location>
</feature>
<evidence type="ECO:0000256" key="4">
    <source>
        <dbReference type="ARBA" id="ARBA00022692"/>
    </source>
</evidence>
<comment type="function">
    <text evidence="9">Essential component of the vacuolar proton pump (V-ATPase), a multimeric enzyme that catalyzes the translocation of protons across the membranes. Required for assembly and activity of the V-ATPase.</text>
</comment>
<keyword evidence="8 9" id="KW-0472">Membrane</keyword>
<sequence>MAALASELAVREAELRELTSNLEELRKREAELVEFQIVIELAGTFFSASAAPARGTEELNATSHSAASGYTADAPLLVGGSSGSGRSSPDSDAADVEMTDVGARATARLGFVAGVVATDRIAGFERVLFRATRGNVFLKQAPIDGPIADPSSGERVLKTVFVVFFAGVTAREKVQKICEAYGANRYPLPDDVAEQRHVHAELTTRLRELHVTLTASDRQRGEALASLAIRTPEWTEAVHREKTAYHVLNMCTLQGHFLQAKAWCPAKSLPRVQEAASSLAYSAGTVLRTIVEAVDYRDDPIERLRGPPTHFNTNDMTSCFQEIVNAYGIARYREVNPTVFTIITFPFLFAVMFGDVGHGCILLTAAIYLIARETTLKRRVLGEMEGMLFAGRYCLLLCALFSIYMGFLYNEFFSVPMTLFGTTRFVCPTSDMHMLEAMHGNMSYTEAANDHTCPSATTTGLILPKGSAPYPVGLDPVWHDATTELGYTNSLKMKMSIVVGVVQMTLGIIMSYLNFRHEKDTLSIYCEFVPQMLFLMSMFGYLSVLILAKWSSGSIADLYHILIYMFLDIGNVACKDPVTKEETCKENRMFAGQGGFQTLLVLIMVVCVPWMLAVKPYILNKRHQARRRAELYSRLSDDEGDEDAGDENFDFTEILVHQIIHTIEFVLGVISNTASYLRLWALSLAHSQLSTVFYNLILMSGVQLGNPVILFVGVAIWSFATFAVLIVMEGLSAFLHALRLHWVEFQNKFYRSDGWKFEPHFSAENANAVSA</sequence>
<dbReference type="PANTHER" id="PTHR11629:SF63">
    <property type="entry name" value="V-TYPE PROTON ATPASE SUBUNIT A"/>
    <property type="match status" value="1"/>
</dbReference>
<evidence type="ECO:0000256" key="3">
    <source>
        <dbReference type="ARBA" id="ARBA00022448"/>
    </source>
</evidence>
<dbReference type="InterPro" id="IPR002490">
    <property type="entry name" value="V-ATPase_116kDa_su"/>
</dbReference>
<feature type="transmembrane region" description="Helical" evidence="9">
    <location>
        <begin position="347"/>
        <end position="370"/>
    </location>
</feature>
<comment type="similarity">
    <text evidence="2 9">Belongs to the V-ATPase 116 kDa subunit family.</text>
</comment>
<evidence type="ECO:0000313" key="12">
    <source>
        <dbReference type="Proteomes" id="UP000660262"/>
    </source>
</evidence>
<dbReference type="Proteomes" id="UP000660262">
    <property type="component" value="Unassembled WGS sequence"/>
</dbReference>
<organism evidence="11 12">
    <name type="scientific">Pycnococcus provasolii</name>
    <dbReference type="NCBI Taxonomy" id="41880"/>
    <lineage>
        <taxon>Eukaryota</taxon>
        <taxon>Viridiplantae</taxon>
        <taxon>Chlorophyta</taxon>
        <taxon>Pseudoscourfieldiophyceae</taxon>
        <taxon>Pseudoscourfieldiales</taxon>
        <taxon>Pycnococcaceae</taxon>
        <taxon>Pycnococcus</taxon>
    </lineage>
</organism>
<dbReference type="OrthoDB" id="10264220at2759"/>
<dbReference type="EMBL" id="BNJQ01000034">
    <property type="protein sequence ID" value="GHP11318.1"/>
    <property type="molecule type" value="Genomic_DNA"/>
</dbReference>
<proteinExistence type="inferred from homology"/>
<comment type="subcellular location">
    <subcellularLocation>
        <location evidence="1">Membrane</location>
        <topology evidence="1">Multi-pass membrane protein</topology>
    </subcellularLocation>
</comment>
<keyword evidence="4 9" id="KW-0812">Transmembrane</keyword>
<dbReference type="PIRSF" id="PIRSF001293">
    <property type="entry name" value="ATP6V0A1"/>
    <property type="match status" value="1"/>
</dbReference>
<comment type="caution">
    <text evidence="11">The sequence shown here is derived from an EMBL/GenBank/DDBJ whole genome shotgun (WGS) entry which is preliminary data.</text>
</comment>
<name>A0A830HWK7_9CHLO</name>
<evidence type="ECO:0000256" key="10">
    <source>
        <dbReference type="SAM" id="Coils"/>
    </source>
</evidence>
<dbReference type="InterPro" id="IPR026028">
    <property type="entry name" value="V-type_ATPase_116kDa_su_euka"/>
</dbReference>
<feature type="coiled-coil region" evidence="10">
    <location>
        <begin position="1"/>
        <end position="35"/>
    </location>
</feature>
<keyword evidence="12" id="KW-1185">Reference proteome</keyword>
<reference evidence="11" key="1">
    <citation type="submission" date="2020-10" db="EMBL/GenBank/DDBJ databases">
        <title>Unveiling of a novel bifunctional photoreceptor, Dualchrome1, isolated from a cosmopolitan green alga.</title>
        <authorList>
            <person name="Suzuki S."/>
            <person name="Kawachi M."/>
        </authorList>
    </citation>
    <scope>NUCLEOTIDE SEQUENCE</scope>
    <source>
        <strain evidence="11">NIES 2893</strain>
    </source>
</reference>
<evidence type="ECO:0000256" key="2">
    <source>
        <dbReference type="ARBA" id="ARBA00009904"/>
    </source>
</evidence>
<keyword evidence="10" id="KW-0175">Coiled coil</keyword>
<dbReference type="GO" id="GO:0046961">
    <property type="term" value="F:proton-transporting ATPase activity, rotational mechanism"/>
    <property type="evidence" value="ECO:0007669"/>
    <property type="project" value="InterPro"/>
</dbReference>
<feature type="transmembrane region" description="Helical" evidence="9">
    <location>
        <begin position="495"/>
        <end position="515"/>
    </location>
</feature>
<evidence type="ECO:0000313" key="11">
    <source>
        <dbReference type="EMBL" id="GHP11318.1"/>
    </source>
</evidence>
<keyword evidence="7 9" id="KW-0406">Ion transport</keyword>
<protein>
    <recommendedName>
        <fullName evidence="9">V-type proton ATPase subunit a</fullName>
    </recommendedName>
</protein>
<accession>A0A830HWK7</accession>
<evidence type="ECO:0000256" key="9">
    <source>
        <dbReference type="RuleBase" id="RU361189"/>
    </source>
</evidence>
<dbReference type="GO" id="GO:0000220">
    <property type="term" value="C:vacuolar proton-transporting V-type ATPase, V0 domain"/>
    <property type="evidence" value="ECO:0007669"/>
    <property type="project" value="InterPro"/>
</dbReference>
<evidence type="ECO:0000256" key="8">
    <source>
        <dbReference type="ARBA" id="ARBA00023136"/>
    </source>
</evidence>
<evidence type="ECO:0000256" key="1">
    <source>
        <dbReference type="ARBA" id="ARBA00004141"/>
    </source>
</evidence>
<keyword evidence="5 9" id="KW-0375">Hydrogen ion transport</keyword>
<dbReference type="AlphaFoldDB" id="A0A830HWK7"/>